<dbReference type="PANTHER" id="PTHR11786">
    <property type="entry name" value="N-HYDROXYARYLAMINE O-ACETYLTRANSFERASE"/>
    <property type="match status" value="1"/>
</dbReference>
<comment type="caution">
    <text evidence="3">The sequence shown here is derived from an EMBL/GenBank/DDBJ whole genome shotgun (WGS) entry which is preliminary data.</text>
</comment>
<comment type="similarity">
    <text evidence="1 2">Belongs to the arylamine N-acetyltransferase family.</text>
</comment>
<dbReference type="InterPro" id="IPR053710">
    <property type="entry name" value="Arylamine_NAT_domain_sf"/>
</dbReference>
<organism evidence="3 4">
    <name type="scientific">Paenibacillus piri</name>
    <dbReference type="NCBI Taxonomy" id="2547395"/>
    <lineage>
        <taxon>Bacteria</taxon>
        <taxon>Bacillati</taxon>
        <taxon>Bacillota</taxon>
        <taxon>Bacilli</taxon>
        <taxon>Bacillales</taxon>
        <taxon>Paenibacillaceae</taxon>
        <taxon>Paenibacillus</taxon>
    </lineage>
</organism>
<evidence type="ECO:0000256" key="1">
    <source>
        <dbReference type="ARBA" id="ARBA00006547"/>
    </source>
</evidence>
<evidence type="ECO:0000313" key="4">
    <source>
        <dbReference type="Proteomes" id="UP000295636"/>
    </source>
</evidence>
<name>A0A4V2ZTH7_9BACL</name>
<dbReference type="PANTHER" id="PTHR11786:SF0">
    <property type="entry name" value="ARYLAMINE N-ACETYLTRANSFERASE 4-RELATED"/>
    <property type="match status" value="1"/>
</dbReference>
<dbReference type="InterPro" id="IPR001447">
    <property type="entry name" value="Arylamine_N-AcTrfase"/>
</dbReference>
<dbReference type="SUPFAM" id="SSF54001">
    <property type="entry name" value="Cysteine proteinases"/>
    <property type="match status" value="1"/>
</dbReference>
<dbReference type="EMBL" id="SMRT01000006">
    <property type="protein sequence ID" value="TDF97084.1"/>
    <property type="molecule type" value="Genomic_DNA"/>
</dbReference>
<dbReference type="Pfam" id="PF00797">
    <property type="entry name" value="Acetyltransf_2"/>
    <property type="match status" value="1"/>
</dbReference>
<proteinExistence type="inferred from homology"/>
<evidence type="ECO:0000313" key="3">
    <source>
        <dbReference type="EMBL" id="TDF97084.1"/>
    </source>
</evidence>
<evidence type="ECO:0000256" key="2">
    <source>
        <dbReference type="RuleBase" id="RU003452"/>
    </source>
</evidence>
<dbReference type="GO" id="GO:0016407">
    <property type="term" value="F:acetyltransferase activity"/>
    <property type="evidence" value="ECO:0007669"/>
    <property type="project" value="InterPro"/>
</dbReference>
<sequence length="271" mass="31861">MDNSVIQRYLMCLDTEHRPPTMDYLRNLIKLHLRRFPFENLSKFHYYLHQGKTGLDWLPDIETYLDHFVNKGMGGNCYILNVHFGSLLRGLGFQTNFVRATGGNTHLGLMVTVDGQSYYVDVGYGAPLFDPLYLEEQPRFTRFGEEVEISRLLPDNHYMIDRRSNGHSLVTKCIEWKPVGLESFDEVIAHSLRDEDENPFMRRIVATLFRLDAAYSVVNRKLFIKSDRGVESHEYTQKNDWMDMMRTTFGFEHDLVEQALDFLKEREVRLF</sequence>
<dbReference type="RefSeq" id="WP_133229289.1">
    <property type="nucleotide sequence ID" value="NZ_SMRT01000006.1"/>
</dbReference>
<accession>A0A4V2ZTH7</accession>
<protein>
    <recommendedName>
        <fullName evidence="5">Arylamine N-acetyltransferase</fullName>
    </recommendedName>
</protein>
<dbReference type="OrthoDB" id="2845539at2"/>
<gene>
    <name evidence="3" type="ORF">E1757_14660</name>
</gene>
<evidence type="ECO:0008006" key="5">
    <source>
        <dbReference type="Google" id="ProtNLM"/>
    </source>
</evidence>
<dbReference type="Gene3D" id="3.30.2140.20">
    <property type="match status" value="1"/>
</dbReference>
<dbReference type="PRINTS" id="PR01543">
    <property type="entry name" value="ANATRNSFRASE"/>
</dbReference>
<keyword evidence="4" id="KW-1185">Reference proteome</keyword>
<dbReference type="Proteomes" id="UP000295636">
    <property type="component" value="Unassembled WGS sequence"/>
</dbReference>
<dbReference type="InterPro" id="IPR038765">
    <property type="entry name" value="Papain-like_cys_pep_sf"/>
</dbReference>
<dbReference type="AlphaFoldDB" id="A0A4V2ZTH7"/>
<reference evidence="3 4" key="1">
    <citation type="submission" date="2019-03" db="EMBL/GenBank/DDBJ databases">
        <title>This is whole genome sequence of Paenibacillus sp MS74 strain.</title>
        <authorList>
            <person name="Trinh H.N."/>
        </authorList>
    </citation>
    <scope>NUCLEOTIDE SEQUENCE [LARGE SCALE GENOMIC DNA]</scope>
    <source>
        <strain evidence="3 4">MS74</strain>
    </source>
</reference>